<evidence type="ECO:0000259" key="2">
    <source>
        <dbReference type="Pfam" id="PF00561"/>
    </source>
</evidence>
<evidence type="ECO:0000313" key="3">
    <source>
        <dbReference type="EMBL" id="ACZ00362.1"/>
    </source>
</evidence>
<dbReference type="KEGG" id="tcu:Tcur_4844"/>
<dbReference type="Pfam" id="PF00561">
    <property type="entry name" value="Abhydrolase_1"/>
    <property type="match status" value="1"/>
</dbReference>
<keyword evidence="1 3" id="KW-0378">Hydrolase</keyword>
<dbReference type="PRINTS" id="PR00111">
    <property type="entry name" value="ABHYDROLASE"/>
</dbReference>
<evidence type="ECO:0000313" key="4">
    <source>
        <dbReference type="Proteomes" id="UP000001918"/>
    </source>
</evidence>
<evidence type="ECO:0000256" key="1">
    <source>
        <dbReference type="ARBA" id="ARBA00022801"/>
    </source>
</evidence>
<dbReference type="STRING" id="471852.Tcur_4844"/>
<dbReference type="eggNOG" id="COG2267">
    <property type="taxonomic scope" value="Bacteria"/>
</dbReference>
<reference evidence="3 4" key="1">
    <citation type="journal article" date="2011" name="Stand. Genomic Sci.">
        <title>Complete genome sequence of Thermomonospora curvata type strain (B9).</title>
        <authorList>
            <person name="Chertkov O."/>
            <person name="Sikorski J."/>
            <person name="Nolan M."/>
            <person name="Lapidus A."/>
            <person name="Lucas S."/>
            <person name="Del Rio T.G."/>
            <person name="Tice H."/>
            <person name="Cheng J.F."/>
            <person name="Goodwin L."/>
            <person name="Pitluck S."/>
            <person name="Liolios K."/>
            <person name="Ivanova N."/>
            <person name="Mavromatis K."/>
            <person name="Mikhailova N."/>
            <person name="Ovchinnikova G."/>
            <person name="Pati A."/>
            <person name="Chen A."/>
            <person name="Palaniappan K."/>
            <person name="Djao O.D."/>
            <person name="Land M."/>
            <person name="Hauser L."/>
            <person name="Chang Y.J."/>
            <person name="Jeffries C.D."/>
            <person name="Brettin T."/>
            <person name="Han C."/>
            <person name="Detter J.C."/>
            <person name="Rohde M."/>
            <person name="Goker M."/>
            <person name="Woyke T."/>
            <person name="Bristow J."/>
            <person name="Eisen J.A."/>
            <person name="Markowitz V."/>
            <person name="Hugenholtz P."/>
            <person name="Klenk H.P."/>
            <person name="Kyrpides N.C."/>
        </authorList>
    </citation>
    <scope>NUCLEOTIDE SEQUENCE [LARGE SCALE GENOMIC DNA]</scope>
    <source>
        <strain evidence="4">ATCC 19995 / DSM 43183 / JCM 3096 / KCTC 9072 / NBRC 15933 / NCIMB 10081 / Henssen B9</strain>
    </source>
</reference>
<dbReference type="Gene3D" id="3.40.50.1820">
    <property type="entry name" value="alpha/beta hydrolase"/>
    <property type="match status" value="1"/>
</dbReference>
<dbReference type="SUPFAM" id="SSF53474">
    <property type="entry name" value="alpha/beta-Hydrolases"/>
    <property type="match status" value="1"/>
</dbReference>
<dbReference type="InterPro" id="IPR000073">
    <property type="entry name" value="AB_hydrolase_1"/>
</dbReference>
<dbReference type="EMBL" id="CP001738">
    <property type="protein sequence ID" value="ACZ00362.1"/>
    <property type="molecule type" value="Genomic_DNA"/>
</dbReference>
<accession>D1A847</accession>
<dbReference type="ESTHER" id="thecd-d1a847">
    <property type="family name" value="Epoxide_hydrolase"/>
</dbReference>
<keyword evidence="4" id="KW-1185">Reference proteome</keyword>
<dbReference type="AlphaFoldDB" id="D1A847"/>
<dbReference type="InterPro" id="IPR000639">
    <property type="entry name" value="Epox_hydrolase-like"/>
</dbReference>
<dbReference type="RefSeq" id="WP_012855143.1">
    <property type="nucleotide sequence ID" value="NC_013510.1"/>
</dbReference>
<sequence length="308" mass="34039">MAGLDDSVIQIEGPWKHRAVSAGGTRFHVAEAGEGPLVLLLHGFPEFWWAWRHQLVSLSAAGFRAAAVDLRGYGGSDKPPRGYDLVTLAGDAAGLIRALGEACATVVGHDWGGLLAWTMAVHRPKVVQRLVVASAPHPLRLRQAVRTQPRRQARAARHSLGFQLPMWPERRLLRDDAALVGRMLHEWSGPGWPDESTERRIRQAIQIPGVAHSALEYHRWLIRSLPRPDGIRYARSMRTPIQAPTLQIHGALDPLTPPSGAQGSGRYVAAPYRWRLIAEAGHFPHEERPEAFDAVLLEWLKDSGAPGR</sequence>
<organism evidence="3 4">
    <name type="scientific">Thermomonospora curvata (strain ATCC 19995 / DSM 43183 / JCM 3096 / KCTC 9072 / NBRC 15933 / NCIMB 10081 / Henssen B9)</name>
    <dbReference type="NCBI Taxonomy" id="471852"/>
    <lineage>
        <taxon>Bacteria</taxon>
        <taxon>Bacillati</taxon>
        <taxon>Actinomycetota</taxon>
        <taxon>Actinomycetes</taxon>
        <taxon>Streptosporangiales</taxon>
        <taxon>Thermomonosporaceae</taxon>
        <taxon>Thermomonospora</taxon>
    </lineage>
</organism>
<feature type="domain" description="AB hydrolase-1" evidence="2">
    <location>
        <begin position="36"/>
        <end position="289"/>
    </location>
</feature>
<dbReference type="GO" id="GO:0016787">
    <property type="term" value="F:hydrolase activity"/>
    <property type="evidence" value="ECO:0007669"/>
    <property type="project" value="UniProtKB-KW"/>
</dbReference>
<protein>
    <submittedName>
        <fullName evidence="3">Alpha/beta hydrolase fold protein</fullName>
    </submittedName>
</protein>
<dbReference type="InterPro" id="IPR029058">
    <property type="entry name" value="AB_hydrolase_fold"/>
</dbReference>
<dbReference type="OrthoDB" id="2987348at2"/>
<dbReference type="Proteomes" id="UP000001918">
    <property type="component" value="Chromosome"/>
</dbReference>
<dbReference type="HOGENOM" id="CLU_020336_7_3_11"/>
<proteinExistence type="predicted"/>
<dbReference type="PRINTS" id="PR00412">
    <property type="entry name" value="EPOXHYDRLASE"/>
</dbReference>
<name>D1A847_THECD</name>
<dbReference type="PANTHER" id="PTHR43329">
    <property type="entry name" value="EPOXIDE HYDROLASE"/>
    <property type="match status" value="1"/>
</dbReference>
<gene>
    <name evidence="3" type="ordered locus">Tcur_4844</name>
</gene>